<dbReference type="InterPro" id="IPR036291">
    <property type="entry name" value="NAD(P)-bd_dom_sf"/>
</dbReference>
<dbReference type="GO" id="GO:0016491">
    <property type="term" value="F:oxidoreductase activity"/>
    <property type="evidence" value="ECO:0007669"/>
    <property type="project" value="InterPro"/>
</dbReference>
<dbReference type="CDD" id="cd08267">
    <property type="entry name" value="MDR1"/>
    <property type="match status" value="1"/>
</dbReference>
<dbReference type="Pfam" id="PF08240">
    <property type="entry name" value="ADH_N"/>
    <property type="match status" value="1"/>
</dbReference>
<dbReference type="SMART" id="SM00829">
    <property type="entry name" value="PKS_ER"/>
    <property type="match status" value="1"/>
</dbReference>
<proteinExistence type="predicted"/>
<feature type="domain" description="Enoyl reductase (ER)" evidence="1">
    <location>
        <begin position="10"/>
        <end position="321"/>
    </location>
</feature>
<sequence>MRAIRRTRYGGPETLQIEDIEDEPLEPGRVRLRVAAASLNPFEWHHMRGLPWLMRPTSGWRHPRNPGLGVDVAGIVTEVGTDVSEFRVGDAVFGPARGSLAEAATARAEYLAPIPAGVTPAEAAAVPLAGLTALQALRDKGQLEAGGRVLILGAAGGVGHYAVQLARSLGVGRVVASCSGRNAEWIADLGADRVLDYTRGEVNDIGERFDVIIDIAGGARIAYLRSLLAPGGSLVLVGGPGDGRLLGPATRVFAGLLTSRFRPERVVGINTTWSGADMAILGAMLGDGRVRSVIYQEVGLDGVPAAIAELERGHVPGKIVVRPEVSWL</sequence>
<dbReference type="PANTHER" id="PTHR44013:SF1">
    <property type="entry name" value="ZINC-TYPE ALCOHOL DEHYDROGENASE-LIKE PROTEIN C16A3.02C"/>
    <property type="match status" value="1"/>
</dbReference>
<dbReference type="RefSeq" id="WP_195692320.1">
    <property type="nucleotide sequence ID" value="NZ_CP064760.1"/>
</dbReference>
<dbReference type="EMBL" id="CP064760">
    <property type="protein sequence ID" value="QPE04242.1"/>
    <property type="molecule type" value="Genomic_DNA"/>
</dbReference>
<keyword evidence="3" id="KW-1185">Reference proteome</keyword>
<dbReference type="Proteomes" id="UP000594480">
    <property type="component" value="Chromosome"/>
</dbReference>
<dbReference type="SUPFAM" id="SSF50129">
    <property type="entry name" value="GroES-like"/>
    <property type="match status" value="1"/>
</dbReference>
<name>A0A7S8MVY2_9MICO</name>
<dbReference type="InterPro" id="IPR011032">
    <property type="entry name" value="GroES-like_sf"/>
</dbReference>
<dbReference type="InterPro" id="IPR020843">
    <property type="entry name" value="ER"/>
</dbReference>
<accession>A0A7S8MVY2</accession>
<dbReference type="Pfam" id="PF13602">
    <property type="entry name" value="ADH_zinc_N_2"/>
    <property type="match status" value="1"/>
</dbReference>
<dbReference type="Gene3D" id="3.40.50.720">
    <property type="entry name" value="NAD(P)-binding Rossmann-like Domain"/>
    <property type="match status" value="1"/>
</dbReference>
<evidence type="ECO:0000259" key="1">
    <source>
        <dbReference type="SMART" id="SM00829"/>
    </source>
</evidence>
<protein>
    <submittedName>
        <fullName evidence="2">NAD(P)-dependent alcohol dehydrogenase</fullName>
    </submittedName>
</protein>
<dbReference type="Gene3D" id="3.90.180.10">
    <property type="entry name" value="Medium-chain alcohol dehydrogenases, catalytic domain"/>
    <property type="match status" value="1"/>
</dbReference>
<gene>
    <name evidence="2" type="ORF">IT882_13800</name>
</gene>
<dbReference type="PANTHER" id="PTHR44013">
    <property type="entry name" value="ZINC-TYPE ALCOHOL DEHYDROGENASE-LIKE PROTEIN C16A3.02C"/>
    <property type="match status" value="1"/>
</dbReference>
<organism evidence="2 3">
    <name type="scientific">Microbacterium schleiferi</name>
    <dbReference type="NCBI Taxonomy" id="69362"/>
    <lineage>
        <taxon>Bacteria</taxon>
        <taxon>Bacillati</taxon>
        <taxon>Actinomycetota</taxon>
        <taxon>Actinomycetes</taxon>
        <taxon>Micrococcales</taxon>
        <taxon>Microbacteriaceae</taxon>
        <taxon>Microbacterium</taxon>
    </lineage>
</organism>
<reference evidence="2 3" key="1">
    <citation type="submission" date="2020-11" db="EMBL/GenBank/DDBJ databases">
        <title>Amino acid is mineralized and recycled by bacteria in oceanic microbiome.</title>
        <authorList>
            <person name="Zheng L.Y."/>
        </authorList>
    </citation>
    <scope>NUCLEOTIDE SEQUENCE [LARGE SCALE GENOMIC DNA]</scope>
    <source>
        <strain evidence="2 3">A32-1</strain>
    </source>
</reference>
<evidence type="ECO:0000313" key="2">
    <source>
        <dbReference type="EMBL" id="QPE04242.1"/>
    </source>
</evidence>
<dbReference type="AlphaFoldDB" id="A0A7S8MVY2"/>
<dbReference type="InterPro" id="IPR052733">
    <property type="entry name" value="Chloroplast_QOR"/>
</dbReference>
<evidence type="ECO:0000313" key="3">
    <source>
        <dbReference type="Proteomes" id="UP000594480"/>
    </source>
</evidence>
<dbReference type="KEGG" id="msf:IT882_13800"/>
<dbReference type="SUPFAM" id="SSF51735">
    <property type="entry name" value="NAD(P)-binding Rossmann-fold domains"/>
    <property type="match status" value="1"/>
</dbReference>
<dbReference type="InterPro" id="IPR013154">
    <property type="entry name" value="ADH-like_N"/>
</dbReference>